<name>A0ABT9R468_9ACTN</name>
<dbReference type="RefSeq" id="WP_306861417.1">
    <property type="nucleotide sequence ID" value="NZ_JAUSRB010000002.1"/>
</dbReference>
<dbReference type="InterPro" id="IPR041657">
    <property type="entry name" value="HTH_17"/>
</dbReference>
<proteinExistence type="predicted"/>
<evidence type="ECO:0000313" key="3">
    <source>
        <dbReference type="Proteomes" id="UP001230426"/>
    </source>
</evidence>
<accession>A0ABT9R468</accession>
<dbReference type="EMBL" id="JAUSRB010000002">
    <property type="protein sequence ID" value="MDP9864024.1"/>
    <property type="molecule type" value="Genomic_DNA"/>
</dbReference>
<organism evidence="2 3">
    <name type="scientific">Streptosporangium brasiliense</name>
    <dbReference type="NCBI Taxonomy" id="47480"/>
    <lineage>
        <taxon>Bacteria</taxon>
        <taxon>Bacillati</taxon>
        <taxon>Actinomycetota</taxon>
        <taxon>Actinomycetes</taxon>
        <taxon>Streptosporangiales</taxon>
        <taxon>Streptosporangiaceae</taxon>
        <taxon>Streptosporangium</taxon>
    </lineage>
</organism>
<feature type="domain" description="Helix-turn-helix" evidence="1">
    <location>
        <begin position="25"/>
        <end position="72"/>
    </location>
</feature>
<dbReference type="NCBIfam" id="TIGR01764">
    <property type="entry name" value="excise"/>
    <property type="match status" value="1"/>
</dbReference>
<gene>
    <name evidence="2" type="ORF">J2S55_003290</name>
</gene>
<keyword evidence="3" id="KW-1185">Reference proteome</keyword>
<dbReference type="Proteomes" id="UP001230426">
    <property type="component" value="Unassembled WGS sequence"/>
</dbReference>
<reference evidence="2 3" key="1">
    <citation type="submission" date="2023-07" db="EMBL/GenBank/DDBJ databases">
        <title>Sequencing the genomes of 1000 actinobacteria strains.</title>
        <authorList>
            <person name="Klenk H.-P."/>
        </authorList>
    </citation>
    <scope>NUCLEOTIDE SEQUENCE [LARGE SCALE GENOMIC DNA]</scope>
    <source>
        <strain evidence="2 3">DSM 44109</strain>
    </source>
</reference>
<protein>
    <submittedName>
        <fullName evidence="2">Excisionase family DNA binding protein</fullName>
    </submittedName>
</protein>
<dbReference type="InterPro" id="IPR010093">
    <property type="entry name" value="SinI_DNA-bd"/>
</dbReference>
<sequence length="86" mass="9516">MTIAAPDSVRLDLTTVVDPADMPLLLTVEEAARQLRIGRTQMWRLVTTGAVESVFIGRLRRVPIECLHEYVTNLLANGGQRQKTAA</sequence>
<dbReference type="Pfam" id="PF12728">
    <property type="entry name" value="HTH_17"/>
    <property type="match status" value="1"/>
</dbReference>
<evidence type="ECO:0000313" key="2">
    <source>
        <dbReference type="EMBL" id="MDP9864024.1"/>
    </source>
</evidence>
<evidence type="ECO:0000259" key="1">
    <source>
        <dbReference type="Pfam" id="PF12728"/>
    </source>
</evidence>
<comment type="caution">
    <text evidence="2">The sequence shown here is derived from an EMBL/GenBank/DDBJ whole genome shotgun (WGS) entry which is preliminary data.</text>
</comment>